<accession>A0AAN6PJF0</accession>
<feature type="compositionally biased region" description="Acidic residues" evidence="1">
    <location>
        <begin position="143"/>
        <end position="239"/>
    </location>
</feature>
<evidence type="ECO:0000313" key="3">
    <source>
        <dbReference type="Proteomes" id="UP001303115"/>
    </source>
</evidence>
<protein>
    <recommendedName>
        <fullName evidence="4">RING-type domain-containing protein</fullName>
    </recommendedName>
</protein>
<evidence type="ECO:0000313" key="2">
    <source>
        <dbReference type="EMBL" id="KAK4041757.1"/>
    </source>
</evidence>
<organism evidence="2 3">
    <name type="scientific">Parachaetomium inaequale</name>
    <dbReference type="NCBI Taxonomy" id="2588326"/>
    <lineage>
        <taxon>Eukaryota</taxon>
        <taxon>Fungi</taxon>
        <taxon>Dikarya</taxon>
        <taxon>Ascomycota</taxon>
        <taxon>Pezizomycotina</taxon>
        <taxon>Sordariomycetes</taxon>
        <taxon>Sordariomycetidae</taxon>
        <taxon>Sordariales</taxon>
        <taxon>Chaetomiaceae</taxon>
        <taxon>Parachaetomium</taxon>
    </lineage>
</organism>
<comment type="caution">
    <text evidence="2">The sequence shown here is derived from an EMBL/GenBank/DDBJ whole genome shotgun (WGS) entry which is preliminary data.</text>
</comment>
<evidence type="ECO:0008006" key="4">
    <source>
        <dbReference type="Google" id="ProtNLM"/>
    </source>
</evidence>
<sequence>MDIVPANLATGNATVNSVGCAFPSAAQQHQETSSPPSPSPQPLAPSPSPSPPQSQPRSPRGHVQYQREQQEGPPLVASLLAASLLAASGPGPASGSGFAAAIAQADSAPVVAGEVLTAAAPGSVVIVVGRDGEGGFGGKGEMDVDGDEVMVDAGSDEGSDEGGLEEELDEEMEEEETEDDEMEGGQTEEDEPEEDETEEDEPKEEETEEEETEEETEEEDDDKAEDKAEEMEEEEDEYEQTVRRRLVDPDYDPYDPTGAPPNATWFGEDRFEEPLFHRVVHAIEYYGMGRKPPFVRCAIYTDAQLSIRGLPLYEAREAEDRATLPGIARGVVLICGHMLCKPCWTLNEAHHLSNSDEEGNPPRPLRCPICRTVLHHPVCGCRIPALTMPMNVEDPAASERYVLWWGRYYDYARDNWAADFPRTLNDGGSVPGMCEKCARG</sequence>
<evidence type="ECO:0000256" key="1">
    <source>
        <dbReference type="SAM" id="MobiDB-lite"/>
    </source>
</evidence>
<feature type="region of interest" description="Disordered" evidence="1">
    <location>
        <begin position="21"/>
        <end position="74"/>
    </location>
</feature>
<feature type="region of interest" description="Disordered" evidence="1">
    <location>
        <begin position="133"/>
        <end position="264"/>
    </location>
</feature>
<dbReference type="SUPFAM" id="SSF57850">
    <property type="entry name" value="RING/U-box"/>
    <property type="match status" value="1"/>
</dbReference>
<name>A0AAN6PJF0_9PEZI</name>
<dbReference type="EMBL" id="MU854352">
    <property type="protein sequence ID" value="KAK4041757.1"/>
    <property type="molecule type" value="Genomic_DNA"/>
</dbReference>
<dbReference type="AlphaFoldDB" id="A0AAN6PJF0"/>
<keyword evidence="3" id="KW-1185">Reference proteome</keyword>
<dbReference type="Proteomes" id="UP001303115">
    <property type="component" value="Unassembled WGS sequence"/>
</dbReference>
<reference evidence="3" key="1">
    <citation type="journal article" date="2023" name="Mol. Phylogenet. Evol.">
        <title>Genome-scale phylogeny and comparative genomics of the fungal order Sordariales.</title>
        <authorList>
            <person name="Hensen N."/>
            <person name="Bonometti L."/>
            <person name="Westerberg I."/>
            <person name="Brannstrom I.O."/>
            <person name="Guillou S."/>
            <person name="Cros-Aarteil S."/>
            <person name="Calhoun S."/>
            <person name="Haridas S."/>
            <person name="Kuo A."/>
            <person name="Mondo S."/>
            <person name="Pangilinan J."/>
            <person name="Riley R."/>
            <person name="LaButti K."/>
            <person name="Andreopoulos B."/>
            <person name="Lipzen A."/>
            <person name="Chen C."/>
            <person name="Yan M."/>
            <person name="Daum C."/>
            <person name="Ng V."/>
            <person name="Clum A."/>
            <person name="Steindorff A."/>
            <person name="Ohm R.A."/>
            <person name="Martin F."/>
            <person name="Silar P."/>
            <person name="Natvig D.O."/>
            <person name="Lalanne C."/>
            <person name="Gautier V."/>
            <person name="Ament-Velasquez S.L."/>
            <person name="Kruys A."/>
            <person name="Hutchinson M.I."/>
            <person name="Powell A.J."/>
            <person name="Barry K."/>
            <person name="Miller A.N."/>
            <person name="Grigoriev I.V."/>
            <person name="Debuchy R."/>
            <person name="Gladieux P."/>
            <person name="Hiltunen Thoren M."/>
            <person name="Johannesson H."/>
        </authorList>
    </citation>
    <scope>NUCLEOTIDE SEQUENCE [LARGE SCALE GENOMIC DNA]</scope>
    <source>
        <strain evidence="3">CBS 284.82</strain>
    </source>
</reference>
<proteinExistence type="predicted"/>
<feature type="compositionally biased region" description="Pro residues" evidence="1">
    <location>
        <begin position="35"/>
        <end position="54"/>
    </location>
</feature>
<gene>
    <name evidence="2" type="ORF">C8A01DRAFT_34249</name>
</gene>